<dbReference type="EMBL" id="KF121534">
    <property type="protein sequence ID" value="AIA88822.1"/>
    <property type="molecule type" value="Genomic_DNA"/>
</dbReference>
<name>A0A060C1M4_9ACTN</name>
<protein>
    <submittedName>
        <fullName evidence="2">Glyco_hydro_25</fullName>
    </submittedName>
</protein>
<dbReference type="InterPro" id="IPR002053">
    <property type="entry name" value="Glyco_hydro_25"/>
</dbReference>
<dbReference type="Pfam" id="PF01183">
    <property type="entry name" value="Glyco_hydro_25"/>
    <property type="match status" value="1"/>
</dbReference>
<dbReference type="Gene3D" id="3.20.20.80">
    <property type="entry name" value="Glycosidases"/>
    <property type="match status" value="1"/>
</dbReference>
<dbReference type="PROSITE" id="PS51904">
    <property type="entry name" value="GLYCOSYL_HYDROL_F25_2"/>
    <property type="match status" value="1"/>
</dbReference>
<reference evidence="2" key="1">
    <citation type="journal article" date="2013" name="Environ. Microbiol.">
        <title>Seasonally variable intestinal metagenomes of the red palm weevil (Rhynchophorus ferrugineus).</title>
        <authorList>
            <person name="Jia S."/>
            <person name="Zhang X."/>
            <person name="Zhang G."/>
            <person name="Yin A."/>
            <person name="Zhang S."/>
            <person name="Li F."/>
            <person name="Wang L."/>
            <person name="Zhao D."/>
            <person name="Yun Q."/>
            <person name="Tala"/>
            <person name="Wang J."/>
            <person name="Sun G."/>
            <person name="Baabdullah M."/>
            <person name="Yu X."/>
            <person name="Hu S."/>
            <person name="Al-Mssallem I.S."/>
            <person name="Yu J."/>
        </authorList>
    </citation>
    <scope>NUCLEOTIDE SEQUENCE</scope>
</reference>
<dbReference type="GO" id="GO:0009253">
    <property type="term" value="P:peptidoglycan catabolic process"/>
    <property type="evidence" value="ECO:0007669"/>
    <property type="project" value="InterPro"/>
</dbReference>
<evidence type="ECO:0000256" key="1">
    <source>
        <dbReference type="ARBA" id="ARBA00010646"/>
    </source>
</evidence>
<dbReference type="InterPro" id="IPR017853">
    <property type="entry name" value="GH"/>
</dbReference>
<organism evidence="2">
    <name type="scientific">uncultured Olsenella sp</name>
    <dbReference type="NCBI Taxonomy" id="190764"/>
    <lineage>
        <taxon>Bacteria</taxon>
        <taxon>Bacillati</taxon>
        <taxon>Actinomycetota</taxon>
        <taxon>Coriobacteriia</taxon>
        <taxon>Coriobacteriales</taxon>
        <taxon>Atopobiaceae</taxon>
        <taxon>Olsenella</taxon>
        <taxon>environmental samples</taxon>
    </lineage>
</organism>
<dbReference type="AlphaFoldDB" id="A0A060C1M4"/>
<proteinExistence type="inferred from homology"/>
<dbReference type="GO" id="GO:0003796">
    <property type="term" value="F:lysozyme activity"/>
    <property type="evidence" value="ECO:0007669"/>
    <property type="project" value="InterPro"/>
</dbReference>
<sequence>MALLWGPLASKASKDSSTTVSTGISPIILYQSPYDWSNLTTNNNGLLSYTVGTQTLSRSGIDVSEHQGSIDWSKVSAAGVEFAYIRVGYRTTDQGTLSADAYASQNLSGATNAGLMVGVYFIPKR</sequence>
<evidence type="ECO:0000313" key="2">
    <source>
        <dbReference type="EMBL" id="AIA88822.1"/>
    </source>
</evidence>
<dbReference type="GO" id="GO:0016998">
    <property type="term" value="P:cell wall macromolecule catabolic process"/>
    <property type="evidence" value="ECO:0007669"/>
    <property type="project" value="InterPro"/>
</dbReference>
<accession>A0A060C1M4</accession>
<comment type="similarity">
    <text evidence="1">Belongs to the glycosyl hydrolase 25 family.</text>
</comment>
<dbReference type="SUPFAM" id="SSF51445">
    <property type="entry name" value="(Trans)glycosidases"/>
    <property type="match status" value="1"/>
</dbReference>